<feature type="domain" description="HTH araC/xylS-type" evidence="4">
    <location>
        <begin position="149"/>
        <end position="245"/>
    </location>
</feature>
<evidence type="ECO:0000313" key="5">
    <source>
        <dbReference type="EMBL" id="GII51901.1"/>
    </source>
</evidence>
<dbReference type="GO" id="GO:0003700">
    <property type="term" value="F:DNA-binding transcription factor activity"/>
    <property type="evidence" value="ECO:0007669"/>
    <property type="project" value="InterPro"/>
</dbReference>
<dbReference type="Proteomes" id="UP000605992">
    <property type="component" value="Unassembled WGS sequence"/>
</dbReference>
<sequence length="245" mass="25274">MPAAVPPAELADDGRYRERVSLVPGAAVWARTAPASGAPQRVLPDGCMDLIWADGELLVAGPDTETHVTSGDGGARYVGIRFSPGTGPAVLGVPAAELRDLRVPLTDLWPSAQARPAGGLLEAAWETGAGLGAVLEAIARDRLALTQPDPVMTGVAALLRKGSSAGAAARTAGLSERQLHRRCLAAFGYGPKTLGRILRMNRAVDLARSGIPFAAVAATAGYADQAHLAREVRSLTGVPLGVLIR</sequence>
<evidence type="ECO:0000256" key="2">
    <source>
        <dbReference type="ARBA" id="ARBA00023125"/>
    </source>
</evidence>
<keyword evidence="2" id="KW-0238">DNA-binding</keyword>
<dbReference type="Pfam" id="PF20240">
    <property type="entry name" value="DUF6597"/>
    <property type="match status" value="1"/>
</dbReference>
<dbReference type="EMBL" id="BOOR01000004">
    <property type="protein sequence ID" value="GII51901.1"/>
    <property type="molecule type" value="Genomic_DNA"/>
</dbReference>
<dbReference type="InterPro" id="IPR046532">
    <property type="entry name" value="DUF6597"/>
</dbReference>
<dbReference type="PANTHER" id="PTHR46796">
    <property type="entry name" value="HTH-TYPE TRANSCRIPTIONAL ACTIVATOR RHAS-RELATED"/>
    <property type="match status" value="1"/>
</dbReference>
<name>A0A8J3UYP7_9ACTN</name>
<dbReference type="Pfam" id="PF12833">
    <property type="entry name" value="HTH_18"/>
    <property type="match status" value="1"/>
</dbReference>
<gene>
    <name evidence="5" type="ORF">Pth03_02900</name>
</gene>
<dbReference type="InterPro" id="IPR050204">
    <property type="entry name" value="AraC_XylS_family_regulators"/>
</dbReference>
<keyword evidence="6" id="KW-1185">Reference proteome</keyword>
<dbReference type="InterPro" id="IPR018060">
    <property type="entry name" value="HTH_AraC"/>
</dbReference>
<keyword evidence="3" id="KW-0804">Transcription</keyword>
<dbReference type="PROSITE" id="PS01124">
    <property type="entry name" value="HTH_ARAC_FAMILY_2"/>
    <property type="match status" value="1"/>
</dbReference>
<dbReference type="InterPro" id="IPR018062">
    <property type="entry name" value="HTH_AraC-typ_CS"/>
</dbReference>
<dbReference type="GO" id="GO:0043565">
    <property type="term" value="F:sequence-specific DNA binding"/>
    <property type="evidence" value="ECO:0007669"/>
    <property type="project" value="InterPro"/>
</dbReference>
<comment type="caution">
    <text evidence="5">The sequence shown here is derived from an EMBL/GenBank/DDBJ whole genome shotgun (WGS) entry which is preliminary data.</text>
</comment>
<organism evidence="5 6">
    <name type="scientific">Planotetraspora thailandica</name>
    <dbReference type="NCBI Taxonomy" id="487172"/>
    <lineage>
        <taxon>Bacteria</taxon>
        <taxon>Bacillati</taxon>
        <taxon>Actinomycetota</taxon>
        <taxon>Actinomycetes</taxon>
        <taxon>Streptosporangiales</taxon>
        <taxon>Streptosporangiaceae</taxon>
        <taxon>Planotetraspora</taxon>
    </lineage>
</organism>
<accession>A0A8J3UYP7</accession>
<protein>
    <submittedName>
        <fullName evidence="5">AraC family transcriptional regulator</fullName>
    </submittedName>
</protein>
<evidence type="ECO:0000256" key="3">
    <source>
        <dbReference type="ARBA" id="ARBA00023163"/>
    </source>
</evidence>
<reference evidence="5" key="1">
    <citation type="submission" date="2021-01" db="EMBL/GenBank/DDBJ databases">
        <title>Whole genome shotgun sequence of Planotetraspora thailandica NBRC 104271.</title>
        <authorList>
            <person name="Komaki H."/>
            <person name="Tamura T."/>
        </authorList>
    </citation>
    <scope>NUCLEOTIDE SEQUENCE</scope>
    <source>
        <strain evidence="5">NBRC 104271</strain>
    </source>
</reference>
<evidence type="ECO:0000259" key="4">
    <source>
        <dbReference type="PROSITE" id="PS01124"/>
    </source>
</evidence>
<dbReference type="AlphaFoldDB" id="A0A8J3UYP7"/>
<dbReference type="PANTHER" id="PTHR46796:SF15">
    <property type="entry name" value="BLL1074 PROTEIN"/>
    <property type="match status" value="1"/>
</dbReference>
<dbReference type="PROSITE" id="PS00041">
    <property type="entry name" value="HTH_ARAC_FAMILY_1"/>
    <property type="match status" value="1"/>
</dbReference>
<evidence type="ECO:0000313" key="6">
    <source>
        <dbReference type="Proteomes" id="UP000605992"/>
    </source>
</evidence>
<dbReference type="SMART" id="SM00342">
    <property type="entry name" value="HTH_ARAC"/>
    <property type="match status" value="1"/>
</dbReference>
<dbReference type="Gene3D" id="1.10.10.60">
    <property type="entry name" value="Homeodomain-like"/>
    <property type="match status" value="1"/>
</dbReference>
<evidence type="ECO:0000256" key="1">
    <source>
        <dbReference type="ARBA" id="ARBA00023015"/>
    </source>
</evidence>
<proteinExistence type="predicted"/>
<keyword evidence="1" id="KW-0805">Transcription regulation</keyword>